<organism evidence="9 10">
    <name type="scientific">Acinetobacter higginsii</name>
    <dbReference type="NCBI Taxonomy" id="70347"/>
    <lineage>
        <taxon>Bacteria</taxon>
        <taxon>Pseudomonadati</taxon>
        <taxon>Pseudomonadota</taxon>
        <taxon>Gammaproteobacteria</taxon>
        <taxon>Moraxellales</taxon>
        <taxon>Moraxellaceae</taxon>
        <taxon>Acinetobacter</taxon>
    </lineage>
</organism>
<dbReference type="GO" id="GO:0005886">
    <property type="term" value="C:plasma membrane"/>
    <property type="evidence" value="ECO:0007669"/>
    <property type="project" value="UniProtKB-SubCell"/>
</dbReference>
<dbReference type="SUPFAM" id="SSF161098">
    <property type="entry name" value="MetI-like"/>
    <property type="match status" value="1"/>
</dbReference>
<dbReference type="AlphaFoldDB" id="N8W9Q8"/>
<dbReference type="PROSITE" id="PS50928">
    <property type="entry name" value="ABC_TM1"/>
    <property type="match status" value="1"/>
</dbReference>
<dbReference type="HOGENOM" id="CLU_046113_1_2_6"/>
<dbReference type="eggNOG" id="COG0600">
    <property type="taxonomic scope" value="Bacteria"/>
</dbReference>
<dbReference type="PANTHER" id="PTHR30151:SF39">
    <property type="entry name" value="ABC TRANSPORTER PERMEASE PROTEIN"/>
    <property type="match status" value="1"/>
</dbReference>
<evidence type="ECO:0000256" key="6">
    <source>
        <dbReference type="ARBA" id="ARBA00023136"/>
    </source>
</evidence>
<comment type="similarity">
    <text evidence="7">Belongs to the binding-protein-dependent transport system permease family.</text>
</comment>
<feature type="transmembrane region" description="Helical" evidence="7">
    <location>
        <begin position="122"/>
        <end position="143"/>
    </location>
</feature>
<feature type="transmembrane region" description="Helical" evidence="7">
    <location>
        <begin position="212"/>
        <end position="232"/>
    </location>
</feature>
<dbReference type="PATRIC" id="fig|1144672.3.peg.2825"/>
<keyword evidence="5 7" id="KW-1133">Transmembrane helix</keyword>
<dbReference type="EMBL" id="APPH01000014">
    <property type="protein sequence ID" value="ENV08827.1"/>
    <property type="molecule type" value="Genomic_DNA"/>
</dbReference>
<evidence type="ECO:0000313" key="10">
    <source>
        <dbReference type="Proteomes" id="UP000013209"/>
    </source>
</evidence>
<keyword evidence="3" id="KW-1003">Cell membrane</keyword>
<comment type="subcellular location">
    <subcellularLocation>
        <location evidence="1 7">Cell membrane</location>
        <topology evidence="1 7">Multi-pass membrane protein</topology>
    </subcellularLocation>
</comment>
<dbReference type="FunFam" id="1.10.3720.10:FF:000003">
    <property type="entry name" value="Aliphatic sulfonate ABC transporter permease"/>
    <property type="match status" value="1"/>
</dbReference>
<feature type="transmembrane region" description="Helical" evidence="7">
    <location>
        <begin position="149"/>
        <end position="168"/>
    </location>
</feature>
<dbReference type="Gene3D" id="1.10.3720.10">
    <property type="entry name" value="MetI-like"/>
    <property type="match status" value="1"/>
</dbReference>
<dbReference type="GO" id="GO:0010438">
    <property type="term" value="P:cellular response to sulfur starvation"/>
    <property type="evidence" value="ECO:0007669"/>
    <property type="project" value="TreeGrafter"/>
</dbReference>
<proteinExistence type="inferred from homology"/>
<accession>N8W9Q8</accession>
<evidence type="ECO:0000313" key="9">
    <source>
        <dbReference type="EMBL" id="ENV08827.1"/>
    </source>
</evidence>
<dbReference type="GO" id="GO:0042918">
    <property type="term" value="P:alkanesulfonate transmembrane transport"/>
    <property type="evidence" value="ECO:0007669"/>
    <property type="project" value="UniProtKB-ARBA"/>
</dbReference>
<evidence type="ECO:0000256" key="4">
    <source>
        <dbReference type="ARBA" id="ARBA00022692"/>
    </source>
</evidence>
<keyword evidence="6 7" id="KW-0472">Membrane</keyword>
<dbReference type="Pfam" id="PF00528">
    <property type="entry name" value="BPD_transp_1"/>
    <property type="match status" value="1"/>
</dbReference>
<dbReference type="Proteomes" id="UP000013209">
    <property type="component" value="Unassembled WGS sequence"/>
</dbReference>
<dbReference type="CDD" id="cd06261">
    <property type="entry name" value="TM_PBP2"/>
    <property type="match status" value="1"/>
</dbReference>
<reference evidence="9 10" key="1">
    <citation type="submission" date="2013-02" db="EMBL/GenBank/DDBJ databases">
        <title>The Genome Sequence of Acinetobacter sp. CIP 56.2.</title>
        <authorList>
            <consortium name="The Broad Institute Genome Sequencing Platform"/>
            <consortium name="The Broad Institute Genome Sequencing Center for Infectious Disease"/>
            <person name="Cerqueira G."/>
            <person name="Feldgarden M."/>
            <person name="Courvalin P."/>
            <person name="Perichon B."/>
            <person name="Grillot-Courvalin C."/>
            <person name="Clermont D."/>
            <person name="Rocha E."/>
            <person name="Yoon E.-J."/>
            <person name="Nemec A."/>
            <person name="Walker B."/>
            <person name="Young S.K."/>
            <person name="Zeng Q."/>
            <person name="Gargeya S."/>
            <person name="Fitzgerald M."/>
            <person name="Haas B."/>
            <person name="Abouelleil A."/>
            <person name="Alvarado L."/>
            <person name="Arachchi H.M."/>
            <person name="Berlin A.M."/>
            <person name="Chapman S.B."/>
            <person name="Dewar J."/>
            <person name="Goldberg J."/>
            <person name="Griggs A."/>
            <person name="Gujja S."/>
            <person name="Hansen M."/>
            <person name="Howarth C."/>
            <person name="Imamovic A."/>
            <person name="Larimer J."/>
            <person name="McCowan C."/>
            <person name="Murphy C."/>
            <person name="Neiman D."/>
            <person name="Pearson M."/>
            <person name="Priest M."/>
            <person name="Roberts A."/>
            <person name="Saif S."/>
            <person name="Shea T."/>
            <person name="Sisk P."/>
            <person name="Sykes S."/>
            <person name="Wortman J."/>
            <person name="Nusbaum C."/>
            <person name="Birren B."/>
        </authorList>
    </citation>
    <scope>NUCLEOTIDE SEQUENCE [LARGE SCALE GENOMIC DNA]</scope>
    <source>
        <strain evidence="9 10">CIP 56.2</strain>
    </source>
</reference>
<evidence type="ECO:0000256" key="7">
    <source>
        <dbReference type="RuleBase" id="RU363032"/>
    </source>
</evidence>
<keyword evidence="4 7" id="KW-0812">Transmembrane</keyword>
<dbReference type="RefSeq" id="WP_004806430.1">
    <property type="nucleotide sequence ID" value="NZ_KB849440.1"/>
</dbReference>
<comment type="caution">
    <text evidence="9">The sequence shown here is derived from an EMBL/GenBank/DDBJ whole genome shotgun (WGS) entry which is preliminary data.</text>
</comment>
<evidence type="ECO:0000256" key="3">
    <source>
        <dbReference type="ARBA" id="ARBA00022475"/>
    </source>
</evidence>
<keyword evidence="2 7" id="KW-0813">Transport</keyword>
<dbReference type="InterPro" id="IPR000515">
    <property type="entry name" value="MetI-like"/>
</dbReference>
<evidence type="ECO:0000259" key="8">
    <source>
        <dbReference type="PROSITE" id="PS50928"/>
    </source>
</evidence>
<gene>
    <name evidence="9" type="ORF">F966_02943</name>
</gene>
<feature type="domain" description="ABC transmembrane type-1" evidence="8">
    <location>
        <begin position="79"/>
        <end position="263"/>
    </location>
</feature>
<evidence type="ECO:0000256" key="1">
    <source>
        <dbReference type="ARBA" id="ARBA00004651"/>
    </source>
</evidence>
<protein>
    <recommendedName>
        <fullName evidence="8">ABC transmembrane type-1 domain-containing protein</fullName>
    </recommendedName>
</protein>
<evidence type="ECO:0000256" key="2">
    <source>
        <dbReference type="ARBA" id="ARBA00022448"/>
    </source>
</evidence>
<feature type="transmembrane region" description="Helical" evidence="7">
    <location>
        <begin position="88"/>
        <end position="110"/>
    </location>
</feature>
<feature type="transmembrane region" description="Helical" evidence="7">
    <location>
        <begin position="33"/>
        <end position="51"/>
    </location>
</feature>
<dbReference type="STRING" id="1144672.F966_02943"/>
<feature type="transmembrane region" description="Helical" evidence="7">
    <location>
        <begin position="244"/>
        <end position="263"/>
    </location>
</feature>
<sequence>MSNSSHKAELTDFLAQQSTQTNKKRFSPNLIRWLKALLLPTLLLILCEFLVRNGDIEAYLLPAPSSLWQSFCDLAQTDLLQHIYISTWRVLIGFAIGSGFALIFAIWVGLSKEVEAYLEPTFSALKSIPSLAWIPLLLLWLGIDESSKITLIAIGAFFPTYTNTVAAIHNVDRKLIEVGKVYRLNAFQRVISIVLPAASSGILTGLRNSLSLSWMFMIAAELIAATQGIGYLLSDGRETSRPDIVIIAIILLALLGKISDSLMKLLENRLLHWRDTIHKQA</sequence>
<dbReference type="InterPro" id="IPR035906">
    <property type="entry name" value="MetI-like_sf"/>
</dbReference>
<evidence type="ECO:0000256" key="5">
    <source>
        <dbReference type="ARBA" id="ARBA00022989"/>
    </source>
</evidence>
<dbReference type="PANTHER" id="PTHR30151">
    <property type="entry name" value="ALKANE SULFONATE ABC TRANSPORTER-RELATED, MEMBRANE SUBUNIT"/>
    <property type="match status" value="1"/>
</dbReference>
<name>N8W9Q8_9GAMM</name>